<name>A0A1C2DMV1_9HYPH</name>
<dbReference type="GO" id="GO:0019748">
    <property type="term" value="P:secondary metabolic process"/>
    <property type="evidence" value="ECO:0007669"/>
    <property type="project" value="InterPro"/>
</dbReference>
<dbReference type="GO" id="GO:0016301">
    <property type="term" value="F:kinase activity"/>
    <property type="evidence" value="ECO:0007669"/>
    <property type="project" value="UniProtKB-KW"/>
</dbReference>
<dbReference type="STRING" id="1566387.QV13_14510"/>
<dbReference type="AlphaFoldDB" id="A0A1C2DMV1"/>
<reference evidence="1 2" key="1">
    <citation type="submission" date="2016-08" db="EMBL/GenBank/DDBJ databases">
        <title>Whole genome sequence of Mesorhizobium sp. strain UASWS1009 isolated from industrial sewage.</title>
        <authorList>
            <person name="Crovadore J."/>
            <person name="Calmin G."/>
            <person name="Chablais R."/>
            <person name="Cochard B."/>
            <person name="Lefort F."/>
        </authorList>
    </citation>
    <scope>NUCLEOTIDE SEQUENCE [LARGE SCALE GENOMIC DNA]</scope>
    <source>
        <strain evidence="1 2">UASWS1009</strain>
    </source>
</reference>
<keyword evidence="1" id="KW-0808">Transferase</keyword>
<sequence>MQPPALPARWNVSEPTLIAETFSSRIWKVSQTNGMPAIVKALKDFDDVEDELRGAHLLAWRRGEGLIRLFDSEDKMMLIEYAGERHLTAVLDDVGDTAATEIAADVMARLHAPSSHALPGDLQPLRDRFVSLFAKAEADRAAGQKTIYVEGAEIAERLLSDPLDVRPLHGDIHHDNIIQSPRGWLAIDPKGILGDPGFDAANMFFNPLEREALCVDPDRISTMVTIFSRTMRQDPRRLLDHAIAYGCLSSSWHAEDGSDEDERRELAVVSVVRTVRDHNF</sequence>
<dbReference type="Pfam" id="PF04655">
    <property type="entry name" value="APH_6_hur"/>
    <property type="match status" value="1"/>
</dbReference>
<dbReference type="RefSeq" id="WP_024925313.1">
    <property type="nucleotide sequence ID" value="NZ_MDEO01000033.1"/>
</dbReference>
<evidence type="ECO:0000313" key="2">
    <source>
        <dbReference type="Proteomes" id="UP000094412"/>
    </source>
</evidence>
<comment type="caution">
    <text evidence="1">The sequence shown here is derived from an EMBL/GenBank/DDBJ whole genome shotgun (WGS) entry which is preliminary data.</text>
</comment>
<dbReference type="GO" id="GO:0016773">
    <property type="term" value="F:phosphotransferase activity, alcohol group as acceptor"/>
    <property type="evidence" value="ECO:0007669"/>
    <property type="project" value="InterPro"/>
</dbReference>
<dbReference type="SUPFAM" id="SSF56112">
    <property type="entry name" value="Protein kinase-like (PK-like)"/>
    <property type="match status" value="1"/>
</dbReference>
<dbReference type="InterPro" id="IPR006748">
    <property type="entry name" value="NH2Glyco/OHUrea_AB-resist_kin"/>
</dbReference>
<dbReference type="InterPro" id="IPR011009">
    <property type="entry name" value="Kinase-like_dom_sf"/>
</dbReference>
<gene>
    <name evidence="1" type="ORF">QV13_14510</name>
</gene>
<keyword evidence="1" id="KW-0418">Kinase</keyword>
<keyword evidence="2" id="KW-1185">Reference proteome</keyword>
<organism evidence="1 2">
    <name type="scientific">Mesorhizobium hungaricum</name>
    <dbReference type="NCBI Taxonomy" id="1566387"/>
    <lineage>
        <taxon>Bacteria</taxon>
        <taxon>Pseudomonadati</taxon>
        <taxon>Pseudomonadota</taxon>
        <taxon>Alphaproteobacteria</taxon>
        <taxon>Hyphomicrobiales</taxon>
        <taxon>Phyllobacteriaceae</taxon>
        <taxon>Mesorhizobium</taxon>
    </lineage>
</organism>
<dbReference type="Proteomes" id="UP000094412">
    <property type="component" value="Unassembled WGS sequence"/>
</dbReference>
<evidence type="ECO:0000313" key="1">
    <source>
        <dbReference type="EMBL" id="OCX16087.1"/>
    </source>
</evidence>
<dbReference type="OrthoDB" id="3638028at2"/>
<dbReference type="EMBL" id="MDEO01000033">
    <property type="protein sequence ID" value="OCX16087.1"/>
    <property type="molecule type" value="Genomic_DNA"/>
</dbReference>
<accession>A0A1C2DMV1</accession>
<proteinExistence type="predicted"/>
<protein>
    <submittedName>
        <fullName evidence="1">3'-kinase</fullName>
    </submittedName>
</protein>